<sequence>LPVAVFVWDIENNNDYALDVSIMFTMVNGSGHKDDKSGGHWNEPFHLEKDGESVSGVLLHHQTPINPYT</sequence>
<proteinExistence type="predicted"/>
<dbReference type="EMBL" id="JAMKFB020000007">
    <property type="protein sequence ID" value="KAL0189231.1"/>
    <property type="molecule type" value="Genomic_DNA"/>
</dbReference>
<dbReference type="InterPro" id="IPR052566">
    <property type="entry name" value="Non-lysos_glucosylceramidase"/>
</dbReference>
<dbReference type="PANTHER" id="PTHR12654:SF0">
    <property type="entry name" value="NON-LYSOSOMAL GLUCOSYLCERAMIDASE"/>
    <property type="match status" value="1"/>
</dbReference>
<gene>
    <name evidence="2" type="ORF">M9458_016330</name>
</gene>
<dbReference type="Proteomes" id="UP001529510">
    <property type="component" value="Unassembled WGS sequence"/>
</dbReference>
<feature type="non-terminal residue" evidence="2">
    <location>
        <position position="69"/>
    </location>
</feature>
<evidence type="ECO:0000259" key="1">
    <source>
        <dbReference type="Pfam" id="PF12215"/>
    </source>
</evidence>
<feature type="domain" description="Glycosyl-hydrolase family 116 N-terminal" evidence="1">
    <location>
        <begin position="1"/>
        <end position="64"/>
    </location>
</feature>
<organism evidence="2 3">
    <name type="scientific">Cirrhinus mrigala</name>
    <name type="common">Mrigala</name>
    <dbReference type="NCBI Taxonomy" id="683832"/>
    <lineage>
        <taxon>Eukaryota</taxon>
        <taxon>Metazoa</taxon>
        <taxon>Chordata</taxon>
        <taxon>Craniata</taxon>
        <taxon>Vertebrata</taxon>
        <taxon>Euteleostomi</taxon>
        <taxon>Actinopterygii</taxon>
        <taxon>Neopterygii</taxon>
        <taxon>Teleostei</taxon>
        <taxon>Ostariophysi</taxon>
        <taxon>Cypriniformes</taxon>
        <taxon>Cyprinidae</taxon>
        <taxon>Labeoninae</taxon>
        <taxon>Labeonini</taxon>
        <taxon>Cirrhinus</taxon>
    </lineage>
</organism>
<accession>A0ABD0QST2</accession>
<dbReference type="PANTHER" id="PTHR12654">
    <property type="entry name" value="BILE ACID BETA-GLUCOSIDASE-RELATED"/>
    <property type="match status" value="1"/>
</dbReference>
<dbReference type="Pfam" id="PF12215">
    <property type="entry name" value="Glyco_hydr_116N"/>
    <property type="match status" value="1"/>
</dbReference>
<dbReference type="InterPro" id="IPR024462">
    <property type="entry name" value="GH116_N"/>
</dbReference>
<reference evidence="2 3" key="1">
    <citation type="submission" date="2024-05" db="EMBL/GenBank/DDBJ databases">
        <title>Genome sequencing and assembly of Indian major carp, Cirrhinus mrigala (Hamilton, 1822).</title>
        <authorList>
            <person name="Mohindra V."/>
            <person name="Chowdhury L.M."/>
            <person name="Lal K."/>
            <person name="Jena J.K."/>
        </authorList>
    </citation>
    <scope>NUCLEOTIDE SEQUENCE [LARGE SCALE GENOMIC DNA]</scope>
    <source>
        <strain evidence="2">CM1030</strain>
        <tissue evidence="2">Blood</tissue>
    </source>
</reference>
<evidence type="ECO:0000313" key="3">
    <source>
        <dbReference type="Proteomes" id="UP001529510"/>
    </source>
</evidence>
<feature type="non-terminal residue" evidence="2">
    <location>
        <position position="1"/>
    </location>
</feature>
<protein>
    <recommendedName>
        <fullName evidence="1">Glycosyl-hydrolase family 116 N-terminal domain-containing protein</fullName>
    </recommendedName>
</protein>
<dbReference type="AlphaFoldDB" id="A0ABD0QST2"/>
<comment type="caution">
    <text evidence="2">The sequence shown here is derived from an EMBL/GenBank/DDBJ whole genome shotgun (WGS) entry which is preliminary data.</text>
</comment>
<keyword evidence="3" id="KW-1185">Reference proteome</keyword>
<evidence type="ECO:0000313" key="2">
    <source>
        <dbReference type="EMBL" id="KAL0189231.1"/>
    </source>
</evidence>
<name>A0ABD0QST2_CIRMR</name>